<protein>
    <submittedName>
        <fullName evidence="4">Phospholipid/cholesterol/gamma-HCH transport system substrate-binding protein</fullName>
    </submittedName>
</protein>
<dbReference type="OrthoDB" id="4741753at2"/>
<evidence type="ECO:0000259" key="2">
    <source>
        <dbReference type="Pfam" id="PF02470"/>
    </source>
</evidence>
<feature type="region of interest" description="Disordered" evidence="1">
    <location>
        <begin position="349"/>
        <end position="419"/>
    </location>
</feature>
<dbReference type="InterPro" id="IPR052336">
    <property type="entry name" value="MlaD_Phospholipid_Transporter"/>
</dbReference>
<evidence type="ECO:0000313" key="5">
    <source>
        <dbReference type="Proteomes" id="UP000294911"/>
    </source>
</evidence>
<dbReference type="Pfam" id="PF02470">
    <property type="entry name" value="MlaD"/>
    <property type="match status" value="1"/>
</dbReference>
<dbReference type="InterPro" id="IPR003399">
    <property type="entry name" value="Mce/MlaD"/>
</dbReference>
<keyword evidence="5" id="KW-1185">Reference proteome</keyword>
<sequence>MLTRRTKLQVVAFFMIAVVSVTYALFRFTDISKVFGESGYTATLELAQSGGIFSNAEVTYRGVNVGRVGELRLTADGLEADLNLDPDTPKIPTDLQAVVANRSAIGEQYVDLRPNTNSGPYLENGSQIDVRRTSTPVGTDEVVANLDGLTTSIPTDALRTVVDESYEAFRGTGGDLQVLLDTARDFTATAKENLPQTVNLLETGNTVLNTQRAQAGNITSFSEDLRLLSEQLKSSDGDIRELISVTPQVSNEVSAVLRDSGENLGVVLANLLTTSKILSTRTDGLEMSFIVYPMAGAAAQSLIDEDGKAHLGFALNLLDPPTCMVGYEGTNRRPGNDLSEAPTNSQAYCAEPKGSPINVRGSANAPYGGRPDAPTQAEIEASSDRPTEAAAEQAGRGVPGARAESTTLTSMSDLLGLPG</sequence>
<evidence type="ECO:0000259" key="3">
    <source>
        <dbReference type="Pfam" id="PF11887"/>
    </source>
</evidence>
<evidence type="ECO:0000313" key="4">
    <source>
        <dbReference type="EMBL" id="TCP53191.1"/>
    </source>
</evidence>
<dbReference type="Pfam" id="PF11887">
    <property type="entry name" value="Mce4_CUP1"/>
    <property type="match status" value="1"/>
</dbReference>
<accession>A0A4R2R165</accession>
<dbReference type="InterPro" id="IPR005693">
    <property type="entry name" value="Mce"/>
</dbReference>
<organism evidence="4 5">
    <name type="scientific">Tamaricihabitans halophyticus</name>
    <dbReference type="NCBI Taxonomy" id="1262583"/>
    <lineage>
        <taxon>Bacteria</taxon>
        <taxon>Bacillati</taxon>
        <taxon>Actinomycetota</taxon>
        <taxon>Actinomycetes</taxon>
        <taxon>Pseudonocardiales</taxon>
        <taxon>Pseudonocardiaceae</taxon>
        <taxon>Tamaricihabitans</taxon>
    </lineage>
</organism>
<dbReference type="GO" id="GO:0005576">
    <property type="term" value="C:extracellular region"/>
    <property type="evidence" value="ECO:0007669"/>
    <property type="project" value="TreeGrafter"/>
</dbReference>
<dbReference type="AlphaFoldDB" id="A0A4R2R165"/>
<dbReference type="EMBL" id="SLXQ01000005">
    <property type="protein sequence ID" value="TCP53191.1"/>
    <property type="molecule type" value="Genomic_DNA"/>
</dbReference>
<gene>
    <name evidence="4" type="ORF">EV191_105258</name>
</gene>
<dbReference type="PANTHER" id="PTHR33371:SF16">
    <property type="entry name" value="MCE-FAMILY PROTEIN MCE3F"/>
    <property type="match status" value="1"/>
</dbReference>
<dbReference type="NCBIfam" id="TIGR00996">
    <property type="entry name" value="Mtu_fam_mce"/>
    <property type="match status" value="1"/>
</dbReference>
<name>A0A4R2R165_9PSEU</name>
<dbReference type="PANTHER" id="PTHR33371">
    <property type="entry name" value="INTERMEMBRANE PHOSPHOLIPID TRANSPORT SYSTEM BINDING PROTEIN MLAD-RELATED"/>
    <property type="match status" value="1"/>
</dbReference>
<dbReference type="RefSeq" id="WP_132877619.1">
    <property type="nucleotide sequence ID" value="NZ_SLXQ01000005.1"/>
</dbReference>
<dbReference type="InterPro" id="IPR024516">
    <property type="entry name" value="Mce_C"/>
</dbReference>
<evidence type="ECO:0000256" key="1">
    <source>
        <dbReference type="SAM" id="MobiDB-lite"/>
    </source>
</evidence>
<reference evidence="4 5" key="1">
    <citation type="submission" date="2019-03" db="EMBL/GenBank/DDBJ databases">
        <title>Genomic Encyclopedia of Type Strains, Phase IV (KMG-IV): sequencing the most valuable type-strain genomes for metagenomic binning, comparative biology and taxonomic classification.</title>
        <authorList>
            <person name="Goeker M."/>
        </authorList>
    </citation>
    <scope>NUCLEOTIDE SEQUENCE [LARGE SCALE GENOMIC DNA]</scope>
    <source>
        <strain evidence="4 5">DSM 45765</strain>
    </source>
</reference>
<feature type="domain" description="Mce/MlaD" evidence="2">
    <location>
        <begin position="39"/>
        <end position="114"/>
    </location>
</feature>
<proteinExistence type="predicted"/>
<comment type="caution">
    <text evidence="4">The sequence shown here is derived from an EMBL/GenBank/DDBJ whole genome shotgun (WGS) entry which is preliminary data.</text>
</comment>
<feature type="domain" description="Mammalian cell entry C-terminal" evidence="3">
    <location>
        <begin position="121"/>
        <end position="285"/>
    </location>
</feature>
<dbReference type="Proteomes" id="UP000294911">
    <property type="component" value="Unassembled WGS sequence"/>
</dbReference>